<keyword evidence="4 10" id="KW-0274">FAD</keyword>
<reference evidence="16" key="1">
    <citation type="submission" date="2016-10" db="EMBL/GenBank/DDBJ databases">
        <authorList>
            <person name="Varghese N."/>
            <person name="Submissions S."/>
        </authorList>
    </citation>
    <scope>NUCLEOTIDE SEQUENCE [LARGE SCALE GENOMIC DNA]</scope>
    <source>
        <strain evidence="16">DSM 26894</strain>
    </source>
</reference>
<gene>
    <name evidence="15" type="ORF">SAMN04488050_10562</name>
</gene>
<dbReference type="GO" id="GO:0050660">
    <property type="term" value="F:flavin adenine dinucleotide binding"/>
    <property type="evidence" value="ECO:0007669"/>
    <property type="project" value="InterPro"/>
</dbReference>
<comment type="cofactor">
    <cofactor evidence="1 10">
        <name>FAD</name>
        <dbReference type="ChEBI" id="CHEBI:57692"/>
    </cofactor>
</comment>
<dbReference type="Pfam" id="PF02770">
    <property type="entry name" value="Acyl-CoA_dh_M"/>
    <property type="match status" value="1"/>
</dbReference>
<evidence type="ECO:0000256" key="3">
    <source>
        <dbReference type="ARBA" id="ARBA00022630"/>
    </source>
</evidence>
<evidence type="ECO:0000259" key="12">
    <source>
        <dbReference type="Pfam" id="PF02770"/>
    </source>
</evidence>
<dbReference type="STRING" id="311180.SAMN04488050_10562"/>
<dbReference type="Pfam" id="PF12806">
    <property type="entry name" value="Acyl-CoA_dh_C"/>
    <property type="match status" value="1"/>
</dbReference>
<dbReference type="Gene3D" id="1.10.540.10">
    <property type="entry name" value="Acyl-CoA dehydrogenase/oxidase, N-terminal domain"/>
    <property type="match status" value="1"/>
</dbReference>
<feature type="domain" description="Acyl-CoA oxidase/dehydrogenase middle" evidence="12">
    <location>
        <begin position="162"/>
        <end position="271"/>
    </location>
</feature>
<dbReference type="InterPro" id="IPR052166">
    <property type="entry name" value="Diverse_Acyl-CoA_DH"/>
</dbReference>
<dbReference type="InterPro" id="IPR037069">
    <property type="entry name" value="AcylCoA_DH/ox_N_sf"/>
</dbReference>
<comment type="catalytic activity">
    <reaction evidence="6">
        <text>3-(methylsulfanyl)propanoyl-CoA + oxidized [electron-transfer flavoprotein] + H(+) = 3-(methylsulfanyl)acryloyl-CoA + reduced [electron-transfer flavoprotein]</text>
        <dbReference type="Rhea" id="RHEA:52612"/>
        <dbReference type="Rhea" id="RHEA-COMP:10685"/>
        <dbReference type="Rhea" id="RHEA-COMP:10686"/>
        <dbReference type="ChEBI" id="CHEBI:15378"/>
        <dbReference type="ChEBI" id="CHEBI:57692"/>
        <dbReference type="ChEBI" id="CHEBI:58307"/>
        <dbReference type="ChEBI" id="CHEBI:82815"/>
        <dbReference type="ChEBI" id="CHEBI:84994"/>
        <dbReference type="EC" id="1.3.99.41"/>
    </reaction>
    <physiologicalReaction direction="left-to-right" evidence="6">
        <dbReference type="Rhea" id="RHEA:52613"/>
    </physiologicalReaction>
</comment>
<dbReference type="InterPro" id="IPR046373">
    <property type="entry name" value="Acyl-CoA_Oxase/DH_mid-dom_sf"/>
</dbReference>
<dbReference type="SUPFAM" id="SSF56645">
    <property type="entry name" value="Acyl-CoA dehydrogenase NM domain-like"/>
    <property type="match status" value="1"/>
</dbReference>
<dbReference type="InterPro" id="IPR009075">
    <property type="entry name" value="AcylCo_DH/oxidase_C"/>
</dbReference>
<proteinExistence type="inferred from homology"/>
<feature type="domain" description="Acyl-CoA dehydrogenase/oxidase C-terminal" evidence="11">
    <location>
        <begin position="282"/>
        <end position="450"/>
    </location>
</feature>
<dbReference type="InterPro" id="IPR006091">
    <property type="entry name" value="Acyl-CoA_Oxase/DH_mid-dom"/>
</dbReference>
<comment type="function">
    <text evidence="7">Involved in the assimilation of dimethylsulphoniopropionate (DMSP), an important compound in the fixation of carbon in marine phytoplankton, by mediating the conversion of 3-(methylthio)propanoyl-CoA (MMPA-CoA) to 3-(methylthio)acryloyl-CoA (MTA-CoA).</text>
</comment>
<evidence type="ECO:0000256" key="8">
    <source>
        <dbReference type="ARBA" id="ARBA00066694"/>
    </source>
</evidence>
<keyword evidence="16" id="KW-1185">Reference proteome</keyword>
<name>A0A1I6SUC8_9RHOB</name>
<evidence type="ECO:0000256" key="1">
    <source>
        <dbReference type="ARBA" id="ARBA00001974"/>
    </source>
</evidence>
<organism evidence="15 16">
    <name type="scientific">Alloyangia pacifica</name>
    <dbReference type="NCBI Taxonomy" id="311180"/>
    <lineage>
        <taxon>Bacteria</taxon>
        <taxon>Pseudomonadati</taxon>
        <taxon>Pseudomonadota</taxon>
        <taxon>Alphaproteobacteria</taxon>
        <taxon>Rhodobacterales</taxon>
        <taxon>Roseobacteraceae</taxon>
        <taxon>Alloyangia</taxon>
    </lineage>
</organism>
<sequence length="596" mass="64735">MADYTPPLRDMRFVYHELLGCDDLAELPGFEEFTADLIDPILEEAGKICAEVLHPINRSGDEEGCRLENGVVRTPAGFPEAYRQFREGGWTAITCDPEYGGQGLPAAADVLVTEMICSANLSFGMYPGLSHGAYLALHSHGSEELKRAYLPKLVDGTWSGTMCLTEPHCGTDLGLLRTKAEPQDDGSFRVTGTKIFISAGEHDLTENIIHLVLARLPDAPKGSRGISLFVVPKFLPTAEGTPGERNGVMCSSIEHKMGIKASSTCVMNFDEAQGWLVGAPHKGLQAMFTMMNNERLAVGGQGLGLAEAAYQGSVAYARERLQGRSLTGTKAPDKPADPIIVHPDVRRMLLLQRAATEGCRAMAVWVAKELDKQERHPEPEVRKASEDFVALMTPIVKALFTDLGFENANLGMQVLGGHGYIREHGMEQYVRDARITQIYEGTNGIQALDLVGRKLGANGGRYLRRFFHPVAEYIEGHAETPEMAPYIAPLAKAFGRLQTATGTVAQRGLANPDEAGAAATDYMRLFGLTALGYLWARMAETAMAKSRESGDADGFYAAKQVTARFYMERVLPQTGALLSQIMAGGQTLMALDEAAF</sequence>
<evidence type="ECO:0000259" key="13">
    <source>
        <dbReference type="Pfam" id="PF02771"/>
    </source>
</evidence>
<evidence type="ECO:0000256" key="5">
    <source>
        <dbReference type="ARBA" id="ARBA00023002"/>
    </source>
</evidence>
<evidence type="ECO:0000256" key="10">
    <source>
        <dbReference type="RuleBase" id="RU362125"/>
    </source>
</evidence>
<evidence type="ECO:0000259" key="14">
    <source>
        <dbReference type="Pfam" id="PF12806"/>
    </source>
</evidence>
<dbReference type="RefSeq" id="WP_092424195.1">
    <property type="nucleotide sequence ID" value="NZ_FNCL01000005.1"/>
</dbReference>
<evidence type="ECO:0000256" key="7">
    <source>
        <dbReference type="ARBA" id="ARBA00058683"/>
    </source>
</evidence>
<dbReference type="EC" id="1.3.99.41" evidence="8"/>
<dbReference type="Pfam" id="PF00441">
    <property type="entry name" value="Acyl-CoA_dh_1"/>
    <property type="match status" value="1"/>
</dbReference>
<accession>A0A1I6SUC8</accession>
<evidence type="ECO:0000256" key="9">
    <source>
        <dbReference type="ARBA" id="ARBA00069043"/>
    </source>
</evidence>
<dbReference type="OrthoDB" id="9807883at2"/>
<evidence type="ECO:0000256" key="4">
    <source>
        <dbReference type="ARBA" id="ARBA00022827"/>
    </source>
</evidence>
<dbReference type="Pfam" id="PF02771">
    <property type="entry name" value="Acyl-CoA_dh_N"/>
    <property type="match status" value="1"/>
</dbReference>
<dbReference type="PANTHER" id="PTHR42803:SF1">
    <property type="entry name" value="BROAD-SPECIFICITY LINEAR ACYL-COA DEHYDROGENASE FADE5"/>
    <property type="match status" value="1"/>
</dbReference>
<dbReference type="InterPro" id="IPR025878">
    <property type="entry name" value="Acyl-CoA_dh-like_C_dom"/>
</dbReference>
<dbReference type="Gene3D" id="1.20.140.10">
    <property type="entry name" value="Butyryl-CoA Dehydrogenase, subunit A, domain 3"/>
    <property type="match status" value="1"/>
</dbReference>
<keyword evidence="5 10" id="KW-0560">Oxidoreductase</keyword>
<dbReference type="AlphaFoldDB" id="A0A1I6SUC8"/>
<dbReference type="InterPro" id="IPR013786">
    <property type="entry name" value="AcylCoA_DH/ox_N"/>
</dbReference>
<dbReference type="InterPro" id="IPR036250">
    <property type="entry name" value="AcylCo_DH-like_C"/>
</dbReference>
<feature type="domain" description="Acetyl-CoA dehydrogenase-like C-terminal" evidence="14">
    <location>
        <begin position="467"/>
        <end position="592"/>
    </location>
</feature>
<evidence type="ECO:0000256" key="6">
    <source>
        <dbReference type="ARBA" id="ARBA00051388"/>
    </source>
</evidence>
<dbReference type="PANTHER" id="PTHR42803">
    <property type="entry name" value="ACYL-COA DEHYDROGENASE"/>
    <property type="match status" value="1"/>
</dbReference>
<evidence type="ECO:0000259" key="11">
    <source>
        <dbReference type="Pfam" id="PF00441"/>
    </source>
</evidence>
<dbReference type="EMBL" id="FOZW01000005">
    <property type="protein sequence ID" value="SFS80492.1"/>
    <property type="molecule type" value="Genomic_DNA"/>
</dbReference>
<comment type="similarity">
    <text evidence="2 10">Belongs to the acyl-CoA dehydrogenase family.</text>
</comment>
<protein>
    <recommendedName>
        <fullName evidence="9">3-methylmercaptopropionyl-CoA dehydrogenase</fullName>
        <ecNumber evidence="8">1.3.99.41</ecNumber>
    </recommendedName>
</protein>
<dbReference type="FunFam" id="2.40.110.10:FF:000031">
    <property type="entry name" value="Acyl-CoA dehydrogenase, putative"/>
    <property type="match status" value="1"/>
</dbReference>
<evidence type="ECO:0000313" key="15">
    <source>
        <dbReference type="EMBL" id="SFS80492.1"/>
    </source>
</evidence>
<evidence type="ECO:0000313" key="16">
    <source>
        <dbReference type="Proteomes" id="UP000199392"/>
    </source>
</evidence>
<dbReference type="Proteomes" id="UP000199392">
    <property type="component" value="Unassembled WGS sequence"/>
</dbReference>
<evidence type="ECO:0000256" key="2">
    <source>
        <dbReference type="ARBA" id="ARBA00009347"/>
    </source>
</evidence>
<dbReference type="SUPFAM" id="SSF47203">
    <property type="entry name" value="Acyl-CoA dehydrogenase C-terminal domain-like"/>
    <property type="match status" value="1"/>
</dbReference>
<keyword evidence="3 10" id="KW-0285">Flavoprotein</keyword>
<dbReference type="GO" id="GO:0016627">
    <property type="term" value="F:oxidoreductase activity, acting on the CH-CH group of donors"/>
    <property type="evidence" value="ECO:0007669"/>
    <property type="project" value="InterPro"/>
</dbReference>
<feature type="domain" description="Acyl-CoA dehydrogenase/oxidase N-terminal" evidence="13">
    <location>
        <begin position="77"/>
        <end position="156"/>
    </location>
</feature>
<dbReference type="InterPro" id="IPR009100">
    <property type="entry name" value="AcylCoA_DH/oxidase_NM_dom_sf"/>
</dbReference>
<dbReference type="Gene3D" id="2.40.110.10">
    <property type="entry name" value="Butyryl-CoA Dehydrogenase, subunit A, domain 2"/>
    <property type="match status" value="1"/>
</dbReference>